<organism evidence="1 2">
    <name type="scientific">Vermiconidia calcicola</name>
    <dbReference type="NCBI Taxonomy" id="1690605"/>
    <lineage>
        <taxon>Eukaryota</taxon>
        <taxon>Fungi</taxon>
        <taxon>Dikarya</taxon>
        <taxon>Ascomycota</taxon>
        <taxon>Pezizomycotina</taxon>
        <taxon>Dothideomycetes</taxon>
        <taxon>Dothideomycetidae</taxon>
        <taxon>Mycosphaerellales</taxon>
        <taxon>Extremaceae</taxon>
        <taxon>Vermiconidia</taxon>
    </lineage>
</organism>
<proteinExistence type="predicted"/>
<dbReference type="EMBL" id="JAUTXU010000011">
    <property type="protein sequence ID" value="KAK3723030.1"/>
    <property type="molecule type" value="Genomic_DNA"/>
</dbReference>
<keyword evidence="2" id="KW-1185">Reference proteome</keyword>
<protein>
    <submittedName>
        <fullName evidence="1">ATP-dependent DNA helicase srs2</fullName>
        <ecNumber evidence="1">3.6.4.12</ecNumber>
    </submittedName>
</protein>
<sequence length="1010" mass="111580">MHMTLFTVVLHEDANGGHMHVTFALACFSLFGRSTLDNGNVAMDDILRGLNPAQRAAVTSPSSVLQVLAPPGSGKTKTLTARVAWLIAHKQLKSWNIITCTFTKKAAKEMKERIRGFVGEELSKQIRLGTFHAIAVQYLRQYGQHIGLEKDFGIADASDSKAILKRIIKKRDFTIEPGQALGRISAQKVKGLGSDHLVQKAKNIEQQEFARVFAEYEAELKASNLLDYDDLLLRCCFLMRTHPQCVSNVEAVLIDEFQDTNSTQYELMGLFAQRRNAITIVGDPDQSIYGFRSAEIANLARMRRQWPDTLTINLEENYRSSGAILHAAQNIIEQDESRPPKKLQATHSPGQRPVLRKLPTAAAEASWLVSEIKRMRALTGNMLQPSDFAILLRSAALSRVIEAALGKEGVPYRMVGGMKFFERAEVKLIIDYLRVINQPNNSEAVERIVNVPARRIGDATVKGLREEASAKNVSLWNIICDAAQGRVRPSTKVTAPAEKGLAAFVNVILSAQRRLANLGTEQTSLVDIINLIVKKLDLQTYLKNKYENEHEARWSNVEELMAQAADASNPERLKAMMEEDALPTVEGLEQRAPSNEDTLSIFLANIALTTSAEEKTAEGTEPIQQVTISTIHSAKGLEWPAVFIPACYEGSIPHSRSDDNDEERRLLYVGMTRAQAMLYLSCPIKNTQREETTMSSYLTQPGATSFFEEHGPSMSPAAVKGLAATLKRALPSEDAFSEPKTTLERDEDNYWPVDGEEPPEERAKWDYGKADNALPAFGTTKPASWVGSAAITMQQQQGFSTASATMASGFVSVKAKYDELVEQTKLDAIDKRVDARKKSETDAPKGRKRQIEGQGSIAGFFAKKRQPSPKARAVPNDPIDRAHEPLRDISNLSKSETEHSLSTKALPTVSRMPRTAALRKVPSSNPPSSDNTYVFLSSSPPQLENQENQPSDTVPTDASEDSAESAQPQYKSASTLHMTSLQSLHQPSAPRGKRYGVRPSFNGWANRANK</sequence>
<gene>
    <name evidence="1" type="primary">srs2_1</name>
    <name evidence="1" type="ORF">LTR37_002176</name>
</gene>
<keyword evidence="1" id="KW-0067">ATP-binding</keyword>
<keyword evidence="1" id="KW-0547">Nucleotide-binding</keyword>
<keyword evidence="1" id="KW-0347">Helicase</keyword>
<reference evidence="1" key="1">
    <citation type="submission" date="2023-07" db="EMBL/GenBank/DDBJ databases">
        <title>Black Yeasts Isolated from many extreme environments.</title>
        <authorList>
            <person name="Coleine C."/>
            <person name="Stajich J.E."/>
            <person name="Selbmann L."/>
        </authorList>
    </citation>
    <scope>NUCLEOTIDE SEQUENCE</scope>
    <source>
        <strain evidence="1">CCFEE 5714</strain>
    </source>
</reference>
<dbReference type="Proteomes" id="UP001281147">
    <property type="component" value="Unassembled WGS sequence"/>
</dbReference>
<dbReference type="EC" id="3.6.4.12" evidence="1"/>
<evidence type="ECO:0000313" key="2">
    <source>
        <dbReference type="Proteomes" id="UP001281147"/>
    </source>
</evidence>
<keyword evidence="1" id="KW-0378">Hydrolase</keyword>
<comment type="caution">
    <text evidence="1">The sequence shown here is derived from an EMBL/GenBank/DDBJ whole genome shotgun (WGS) entry which is preliminary data.</text>
</comment>
<accession>A0ACC3NU21</accession>
<evidence type="ECO:0000313" key="1">
    <source>
        <dbReference type="EMBL" id="KAK3723030.1"/>
    </source>
</evidence>
<name>A0ACC3NU21_9PEZI</name>